<evidence type="ECO:0000259" key="6">
    <source>
        <dbReference type="Pfam" id="PF01522"/>
    </source>
</evidence>
<comment type="caution">
    <text evidence="7">The sequence shown here is derived from an EMBL/GenBank/DDBJ whole genome shotgun (WGS) entry which is preliminary data.</text>
</comment>
<dbReference type="Pfam" id="PF01522">
    <property type="entry name" value="Polysacc_deac_1"/>
    <property type="match status" value="1"/>
</dbReference>
<name>A0ABQ4RUE1_9HYPH</name>
<dbReference type="RefSeq" id="WP_238243190.1">
    <property type="nucleotide sequence ID" value="NZ_BPQP01000017.1"/>
</dbReference>
<dbReference type="Proteomes" id="UP001055125">
    <property type="component" value="Unassembled WGS sequence"/>
</dbReference>
<evidence type="ECO:0000256" key="4">
    <source>
        <dbReference type="ARBA" id="ARBA00032976"/>
    </source>
</evidence>
<evidence type="ECO:0000256" key="2">
    <source>
        <dbReference type="ARBA" id="ARBA00010973"/>
    </source>
</evidence>
<keyword evidence="8" id="KW-1185">Reference proteome</keyword>
<dbReference type="Gene3D" id="3.20.20.370">
    <property type="entry name" value="Glycoside hydrolase/deacetylase"/>
    <property type="match status" value="1"/>
</dbReference>
<dbReference type="SUPFAM" id="SSF88713">
    <property type="entry name" value="Glycoside hydrolase/deacetylase"/>
    <property type="match status" value="1"/>
</dbReference>
<evidence type="ECO:0000256" key="1">
    <source>
        <dbReference type="ARBA" id="ARBA00003236"/>
    </source>
</evidence>
<dbReference type="InterPro" id="IPR011330">
    <property type="entry name" value="Glyco_hydro/deAcase_b/a-brl"/>
</dbReference>
<evidence type="ECO:0000256" key="5">
    <source>
        <dbReference type="SAM" id="MobiDB-lite"/>
    </source>
</evidence>
<evidence type="ECO:0000256" key="3">
    <source>
        <dbReference type="ARBA" id="ARBA00020071"/>
    </source>
</evidence>
<proteinExistence type="inferred from homology"/>
<gene>
    <name evidence="7" type="ORF">OCOJLMKI_1198</name>
</gene>
<comment type="function">
    <text evidence="1">Is involved in generating a small heat-stable compound (Nod), an acylated oligomer of N-acetylglucosamine, that stimulates mitosis in various plant protoplasts.</text>
</comment>
<comment type="similarity">
    <text evidence="2">Belongs to the polysaccharide deacetylase family.</text>
</comment>
<dbReference type="InterPro" id="IPR029062">
    <property type="entry name" value="Class_I_gatase-like"/>
</dbReference>
<accession>A0ABQ4RUE1</accession>
<sequence length="673" mass="72434">MNAVPAKRPPGRGKILGVCLLGLFFVVPLAAAYIHFHTRIFIFDGLNGPEAPSIVAPETPANWRQFSAGGGARLAILLTDEDSGWLGLAHGLKSLGVPFRITRSAEEAVKHRTVLVYPYISGRVLKPDELRALAALPRSGGTLIAANVLGGGLNALFGFRETVGSRGRFALTFSETAHAWLGLTEPEEQSVRFGDAAKSAEAQLGTQGYLGASEALASFGDGSAAITRRRLPEGGAAYALGFDPGFLLLLGQNARGQDLERAYVNAFAPQNDVVLRLIRQIWRESEPLAVTLGRVPEGKSLAVVMTFDVDFTRSLPNAETYAELLKEKGVRGTFLIQTKYMRDHNDEIMLNAGTVQHLHRLKALGMELGSHTVAHARAMRRFEIGTGRERYPDYRPVVLGWDEARDGTVLGELRVSKFLIETLVPGAKVVSFRPGHLANPPSLAQAMEATGYRFSSTVTAGNALSHLPHRHTYGRGAKAETNTFEFPITVEDELLPLMGLRIKPSLALARKIGRDGGLFTVLIHPNILSHKLDFARTLIDELKGEAWFGALEDFGGWWAARDGVSLDAERGPEGTVLTLAAPGPVDRLALEIPAGWSLEGAGPQIRQAGRLVVIGRLEGSATLRFRLDRAGRPAQPVASLEGAAVAPTTPAETGFPALRGSVDRDARAPAALR</sequence>
<dbReference type="Gene3D" id="3.40.50.880">
    <property type="match status" value="1"/>
</dbReference>
<feature type="region of interest" description="Disordered" evidence="5">
    <location>
        <begin position="648"/>
        <end position="673"/>
    </location>
</feature>
<dbReference type="EMBL" id="BPQP01000017">
    <property type="protein sequence ID" value="GJD94000.1"/>
    <property type="molecule type" value="Genomic_DNA"/>
</dbReference>
<reference evidence="7" key="2">
    <citation type="submission" date="2021-08" db="EMBL/GenBank/DDBJ databases">
        <authorList>
            <person name="Tani A."/>
            <person name="Ola A."/>
            <person name="Ogura Y."/>
            <person name="Katsura K."/>
            <person name="Hayashi T."/>
        </authorList>
    </citation>
    <scope>NUCLEOTIDE SEQUENCE</scope>
    <source>
        <strain evidence="7">DSM 19015</strain>
    </source>
</reference>
<dbReference type="InterPro" id="IPR002509">
    <property type="entry name" value="NODB_dom"/>
</dbReference>
<protein>
    <recommendedName>
        <fullName evidence="3">Chitooligosaccharide deacetylase</fullName>
    </recommendedName>
    <alternativeName>
        <fullName evidence="4">Nodulation protein B</fullName>
    </alternativeName>
</protein>
<feature type="domain" description="NodB homology" evidence="6">
    <location>
        <begin position="302"/>
        <end position="454"/>
    </location>
</feature>
<reference evidence="7" key="1">
    <citation type="journal article" date="2021" name="Front. Microbiol.">
        <title>Comprehensive Comparative Genomics and Phenotyping of Methylobacterium Species.</title>
        <authorList>
            <person name="Alessa O."/>
            <person name="Ogura Y."/>
            <person name="Fujitani Y."/>
            <person name="Takami H."/>
            <person name="Hayashi T."/>
            <person name="Sahin N."/>
            <person name="Tani A."/>
        </authorList>
    </citation>
    <scope>NUCLEOTIDE SEQUENCE</scope>
    <source>
        <strain evidence="7">DSM 19015</strain>
    </source>
</reference>
<evidence type="ECO:0000313" key="7">
    <source>
        <dbReference type="EMBL" id="GJD94000.1"/>
    </source>
</evidence>
<evidence type="ECO:0000313" key="8">
    <source>
        <dbReference type="Proteomes" id="UP001055125"/>
    </source>
</evidence>
<organism evidence="7 8">
    <name type="scientific">Methylobacterium iners</name>
    <dbReference type="NCBI Taxonomy" id="418707"/>
    <lineage>
        <taxon>Bacteria</taxon>
        <taxon>Pseudomonadati</taxon>
        <taxon>Pseudomonadota</taxon>
        <taxon>Alphaproteobacteria</taxon>
        <taxon>Hyphomicrobiales</taxon>
        <taxon>Methylobacteriaceae</taxon>
        <taxon>Methylobacterium</taxon>
    </lineage>
</organism>